<protein>
    <submittedName>
        <fullName evidence="4">Uncharacterized protein</fullName>
    </submittedName>
</protein>
<feature type="compositionally biased region" description="Basic residues" evidence="3">
    <location>
        <begin position="375"/>
        <end position="389"/>
    </location>
</feature>
<gene>
    <name evidence="4" type="ORF">ZT1A5_G624</name>
</gene>
<feature type="compositionally biased region" description="Acidic residues" evidence="3">
    <location>
        <begin position="645"/>
        <end position="673"/>
    </location>
</feature>
<dbReference type="Proteomes" id="UP000215453">
    <property type="component" value="Chromosome 1"/>
</dbReference>
<dbReference type="AlphaFoldDB" id="A0A1Y6L6L0"/>
<feature type="region of interest" description="Disordered" evidence="3">
    <location>
        <begin position="362"/>
        <end position="399"/>
    </location>
</feature>
<feature type="region of interest" description="Disordered" evidence="3">
    <location>
        <begin position="426"/>
        <end position="449"/>
    </location>
</feature>
<keyword evidence="2" id="KW-0539">Nucleus</keyword>
<dbReference type="SUPFAM" id="SSF47762">
    <property type="entry name" value="PAH2 domain"/>
    <property type="match status" value="1"/>
</dbReference>
<feature type="compositionally biased region" description="Polar residues" evidence="3">
    <location>
        <begin position="426"/>
        <end position="438"/>
    </location>
</feature>
<reference evidence="4 5" key="1">
    <citation type="submission" date="2016-10" db="EMBL/GenBank/DDBJ databases">
        <authorList>
            <person name="Varghese N."/>
        </authorList>
    </citation>
    <scope>NUCLEOTIDE SEQUENCE [LARGE SCALE GENOMIC DNA]</scope>
</reference>
<feature type="region of interest" description="Disordered" evidence="3">
    <location>
        <begin position="55"/>
        <end position="141"/>
    </location>
</feature>
<evidence type="ECO:0000313" key="4">
    <source>
        <dbReference type="EMBL" id="SMY19189.1"/>
    </source>
</evidence>
<name>A0A1Y6L6L0_ZYMTR</name>
<feature type="compositionally biased region" description="Low complexity" evidence="3">
    <location>
        <begin position="483"/>
        <end position="492"/>
    </location>
</feature>
<dbReference type="GO" id="GO:0005634">
    <property type="term" value="C:nucleus"/>
    <property type="evidence" value="ECO:0007669"/>
    <property type="project" value="UniProtKB-SubCell"/>
</dbReference>
<feature type="region of interest" description="Disordered" evidence="3">
    <location>
        <begin position="639"/>
        <end position="696"/>
    </location>
</feature>
<dbReference type="EMBL" id="LT882676">
    <property type="protein sequence ID" value="SMY19189.1"/>
    <property type="molecule type" value="Genomic_DNA"/>
</dbReference>
<feature type="compositionally biased region" description="Basic residues" evidence="3">
    <location>
        <begin position="471"/>
        <end position="482"/>
    </location>
</feature>
<evidence type="ECO:0000256" key="3">
    <source>
        <dbReference type="SAM" id="MobiDB-lite"/>
    </source>
</evidence>
<organism evidence="4 5">
    <name type="scientific">Zymoseptoria tritici ST99CH_1A5</name>
    <dbReference type="NCBI Taxonomy" id="1276529"/>
    <lineage>
        <taxon>Eukaryota</taxon>
        <taxon>Fungi</taxon>
        <taxon>Dikarya</taxon>
        <taxon>Ascomycota</taxon>
        <taxon>Pezizomycotina</taxon>
        <taxon>Dothideomycetes</taxon>
        <taxon>Dothideomycetidae</taxon>
        <taxon>Mycosphaerellales</taxon>
        <taxon>Mycosphaerellaceae</taxon>
        <taxon>Zymoseptoria</taxon>
    </lineage>
</organism>
<proteinExistence type="predicted"/>
<accession>A0A1Y6L6L0</accession>
<sequence length="719" mass="78997">MISSSAPSISALRNRQPNHSSVHHLVYVLKMPIALDYDVDGNVVGGHYVEKLPERRPAFESPSSGRPASFLPPNLQPPPFTNTTMPAERRRQTKRNLNATMHPTSRPPRKAAAASRAALNHEERHDAGGAQPGSFHDVGFRRNIATPDDLSHLSESLMLHQQPHGLRLQPDGYLEQRDEATFTSASDSTWPPPTGHVHHTYEHASMTAVSSVHSTLPVFSKDADDQLVSVPLATSFVTQAAVAATSIKPFVPHPVPVKSLPDAPHPVESPAISPTLAKARGFIASFTKHFQKTPDAVSDFGKLCAEFNEKAIAAEDFYASVYLILLRNDSLHLLPGFLDFLPPLWKDADLTWLNRAVEDNYKKSSEGESAQSPASRKKALPKRKTKKRPVNGFTTASPADEVHAEMARAGSHSMYINPASLLKYNGSHTMTDRSTSPESAADDEGSEEPLRRIVKLKIGKRLPAAFPKTPPAKRKYARKNSKKTPAPAVSAPPATPGDTSEARELSTPLTRKGRYRYGDHRASEIPHFGHYKTRRAVLARSSRPYVHLVCGQGFSHPHDVKDHHSNTTGRKGGLGCVSKTRDEKQKKLTWDAHESCQIGYPRVNYTKVKDGYVVLDLESAEKIERAVQAGLKYQRDHYEVQQGDETVDEGDSGEDDDAEGTDDDERVDSGNEADADKDVEMPDAPVENVASSVPTEEISEVAMQFGLRRRGARVVYGGM</sequence>
<evidence type="ECO:0000256" key="1">
    <source>
        <dbReference type="ARBA" id="ARBA00004123"/>
    </source>
</evidence>
<evidence type="ECO:0000313" key="5">
    <source>
        <dbReference type="Proteomes" id="UP000215453"/>
    </source>
</evidence>
<dbReference type="GO" id="GO:0006355">
    <property type="term" value="P:regulation of DNA-templated transcription"/>
    <property type="evidence" value="ECO:0007669"/>
    <property type="project" value="InterPro"/>
</dbReference>
<dbReference type="InterPro" id="IPR036600">
    <property type="entry name" value="PAH_sf"/>
</dbReference>
<feature type="region of interest" description="Disordered" evidence="3">
    <location>
        <begin position="461"/>
        <end position="512"/>
    </location>
</feature>
<evidence type="ECO:0000256" key="2">
    <source>
        <dbReference type="ARBA" id="ARBA00023242"/>
    </source>
</evidence>
<comment type="subcellular location">
    <subcellularLocation>
        <location evidence="1">Nucleus</location>
    </subcellularLocation>
</comment>